<dbReference type="Proteomes" id="UP000294844">
    <property type="component" value="Unassembled WGS sequence"/>
</dbReference>
<gene>
    <name evidence="3" type="ORF">CCUG60883_01269</name>
    <name evidence="2" type="ORF">CCUG60885_04119</name>
</gene>
<evidence type="ECO:0000313" key="5">
    <source>
        <dbReference type="Proteomes" id="UP000295685"/>
    </source>
</evidence>
<feature type="region of interest" description="Disordered" evidence="1">
    <location>
        <begin position="22"/>
        <end position="44"/>
    </location>
</feature>
<dbReference type="EMBL" id="PECM01000005">
    <property type="protein sequence ID" value="TEA07237.1"/>
    <property type="molecule type" value="Genomic_DNA"/>
</dbReference>
<evidence type="ECO:0008006" key="6">
    <source>
        <dbReference type="Google" id="ProtNLM"/>
    </source>
</evidence>
<accession>A0A4R8SBQ0</accession>
<dbReference type="EMBL" id="PECK01000008">
    <property type="protein sequence ID" value="TDZ92006.1"/>
    <property type="molecule type" value="Genomic_DNA"/>
</dbReference>
<evidence type="ECO:0000313" key="3">
    <source>
        <dbReference type="EMBL" id="TEA07237.1"/>
    </source>
</evidence>
<name>A0A4R8SBQ0_9MYCO</name>
<evidence type="ECO:0000256" key="1">
    <source>
        <dbReference type="SAM" id="MobiDB-lite"/>
    </source>
</evidence>
<comment type="caution">
    <text evidence="2">The sequence shown here is derived from an EMBL/GenBank/DDBJ whole genome shotgun (WGS) entry which is preliminary data.</text>
</comment>
<evidence type="ECO:0000313" key="4">
    <source>
        <dbReference type="Proteomes" id="UP000294844"/>
    </source>
</evidence>
<keyword evidence="4" id="KW-1185">Reference proteome</keyword>
<dbReference type="AlphaFoldDB" id="A0A4R8SBQ0"/>
<dbReference type="Proteomes" id="UP000295685">
    <property type="component" value="Unassembled WGS sequence"/>
</dbReference>
<reference evidence="4 5" key="1">
    <citation type="journal article" date="2019" name="Sci. Rep.">
        <title>Extended insight into the Mycobacterium chelonae-abscessus complex through whole genome sequencing of Mycobacterium salmoniphilum outbreak and Mycobacterium salmoniphilum-like strains.</title>
        <authorList>
            <person name="Behra P.R.K."/>
            <person name="Das S."/>
            <person name="Pettersson B.M.F."/>
            <person name="Shirreff L."/>
            <person name="DuCote T."/>
            <person name="Jacobsson K.G."/>
            <person name="Ennis D.G."/>
            <person name="Kirsebom L.A."/>
        </authorList>
    </citation>
    <scope>NUCLEOTIDE SEQUENCE [LARGE SCALE GENOMIC DNA]</scope>
    <source>
        <strain evidence="3 4">CCUG 60883</strain>
        <strain evidence="2 5">CCUG 60885</strain>
    </source>
</reference>
<proteinExistence type="predicted"/>
<organism evidence="2 5">
    <name type="scientific">Mycobacteroides salmoniphilum</name>
    <dbReference type="NCBI Taxonomy" id="404941"/>
    <lineage>
        <taxon>Bacteria</taxon>
        <taxon>Bacillati</taxon>
        <taxon>Actinomycetota</taxon>
        <taxon>Actinomycetes</taxon>
        <taxon>Mycobacteriales</taxon>
        <taxon>Mycobacteriaceae</taxon>
        <taxon>Mycobacteroides</taxon>
    </lineage>
</organism>
<sequence length="71" mass="8064">MGDPSHINILLHAHVCDSVDRVTSTEHKTHDHPDHVHGPDCGHEAVTHEDHVDYIHDGHRHAPHGDHYDEH</sequence>
<protein>
    <recommendedName>
        <fullName evidence="6">Zinc transporter permease</fullName>
    </recommendedName>
</protein>
<evidence type="ECO:0000313" key="2">
    <source>
        <dbReference type="EMBL" id="TDZ92006.1"/>
    </source>
</evidence>